<protein>
    <submittedName>
        <fullName evidence="1">Uncharacterized protein</fullName>
    </submittedName>
</protein>
<dbReference type="AlphaFoldDB" id="A0AAE9R3H4"/>
<comment type="caution">
    <text evidence="1">The sequence shown here is derived from an EMBL/GenBank/DDBJ whole genome shotgun (WGS) entry which is preliminary data.</text>
</comment>
<reference evidence="1 2" key="1">
    <citation type="submission" date="2019-05" db="EMBL/GenBank/DDBJ databases">
        <authorList>
            <consortium name="Pathogen Informatics"/>
        </authorList>
    </citation>
    <scope>NUCLEOTIDE SEQUENCE [LARGE SCALE GENOMIC DNA]</scope>
    <source>
        <strain evidence="1 2">NCTC11557</strain>
    </source>
</reference>
<accession>A0AAE9R3H4</accession>
<proteinExistence type="predicted"/>
<dbReference type="Proteomes" id="UP000339049">
    <property type="component" value="Unassembled WGS sequence"/>
</dbReference>
<dbReference type="EMBL" id="CABEIY010000007">
    <property type="protein sequence ID" value="VTT25008.1"/>
    <property type="molecule type" value="Genomic_DNA"/>
</dbReference>
<organism evidence="1 2">
    <name type="scientific">Streptococcus dysgalactiae subsp. equisimilis</name>
    <name type="common">Streptococcus equisimilis</name>
    <dbReference type="NCBI Taxonomy" id="119602"/>
    <lineage>
        <taxon>Bacteria</taxon>
        <taxon>Bacillati</taxon>
        <taxon>Bacillota</taxon>
        <taxon>Bacilli</taxon>
        <taxon>Lactobacillales</taxon>
        <taxon>Streptococcaceae</taxon>
        <taxon>Streptococcus</taxon>
    </lineage>
</organism>
<gene>
    <name evidence="1" type="ORF">NCTC11557_01401</name>
</gene>
<sequence length="68" mass="8220">MKDVQLKQNHVRHSNSISDLEKMFDDGEYVSDEEFLKSYEYVETNDEGYEIWHLKPHIQKQIKDKYGL</sequence>
<evidence type="ECO:0000313" key="1">
    <source>
        <dbReference type="EMBL" id="VTT25008.1"/>
    </source>
</evidence>
<evidence type="ECO:0000313" key="2">
    <source>
        <dbReference type="Proteomes" id="UP000339049"/>
    </source>
</evidence>
<name>A0AAE9R3H4_STREQ</name>